<evidence type="ECO:0000313" key="13">
    <source>
        <dbReference type="Proteomes" id="UP000004848"/>
    </source>
</evidence>
<evidence type="ECO:0000256" key="5">
    <source>
        <dbReference type="ARBA" id="ARBA00022840"/>
    </source>
</evidence>
<feature type="transmembrane region" description="Helical" evidence="10">
    <location>
        <begin position="60"/>
        <end position="85"/>
    </location>
</feature>
<keyword evidence="8 10" id="KW-1133">Transmembrane helix</keyword>
<protein>
    <submittedName>
        <fullName evidence="12">Cation-transporting ATPase</fullName>
    </submittedName>
</protein>
<evidence type="ECO:0000256" key="3">
    <source>
        <dbReference type="ARBA" id="ARBA00022692"/>
    </source>
</evidence>
<evidence type="ECO:0000259" key="11">
    <source>
        <dbReference type="SMART" id="SM00831"/>
    </source>
</evidence>
<dbReference type="GO" id="GO:0005524">
    <property type="term" value="F:ATP binding"/>
    <property type="evidence" value="ECO:0007669"/>
    <property type="project" value="UniProtKB-KW"/>
</dbReference>
<dbReference type="SUPFAM" id="SSF81665">
    <property type="entry name" value="Calcium ATPase, transmembrane domain M"/>
    <property type="match status" value="1"/>
</dbReference>
<dbReference type="Pfam" id="PF13246">
    <property type="entry name" value="Cation_ATPase"/>
    <property type="match status" value="1"/>
</dbReference>
<feature type="transmembrane region" description="Helical" evidence="10">
    <location>
        <begin position="877"/>
        <end position="895"/>
    </location>
</feature>
<evidence type="ECO:0000313" key="12">
    <source>
        <dbReference type="EMBL" id="EAV41532.1"/>
    </source>
</evidence>
<dbReference type="Pfam" id="PF00689">
    <property type="entry name" value="Cation_ATPase_C"/>
    <property type="match status" value="1"/>
</dbReference>
<keyword evidence="5" id="KW-0067">ATP-binding</keyword>
<dbReference type="Pfam" id="PF00122">
    <property type="entry name" value="E1-E2_ATPase"/>
    <property type="match status" value="1"/>
</dbReference>
<feature type="transmembrane region" description="Helical" evidence="10">
    <location>
        <begin position="772"/>
        <end position="798"/>
    </location>
</feature>
<dbReference type="SMART" id="SM00831">
    <property type="entry name" value="Cation_ATPase_N"/>
    <property type="match status" value="1"/>
</dbReference>
<dbReference type="InterPro" id="IPR018303">
    <property type="entry name" value="ATPase_P-typ_P_site"/>
</dbReference>
<evidence type="ECO:0000256" key="10">
    <source>
        <dbReference type="SAM" id="Phobius"/>
    </source>
</evidence>
<proteinExistence type="predicted"/>
<evidence type="ECO:0000256" key="9">
    <source>
        <dbReference type="ARBA" id="ARBA00023136"/>
    </source>
</evidence>
<keyword evidence="2" id="KW-0597">Phosphoprotein</keyword>
<keyword evidence="9 10" id="KW-0472">Membrane</keyword>
<dbReference type="SUPFAM" id="SSF81653">
    <property type="entry name" value="Calcium ATPase, transduction domain A"/>
    <property type="match status" value="1"/>
</dbReference>
<dbReference type="Proteomes" id="UP000004848">
    <property type="component" value="Unassembled WGS sequence"/>
</dbReference>
<dbReference type="AlphaFoldDB" id="A0P0C4"/>
<dbReference type="InterPro" id="IPR023298">
    <property type="entry name" value="ATPase_P-typ_TM_dom_sf"/>
</dbReference>
<dbReference type="GO" id="GO:0016887">
    <property type="term" value="F:ATP hydrolysis activity"/>
    <property type="evidence" value="ECO:0007669"/>
    <property type="project" value="InterPro"/>
</dbReference>
<feature type="transmembrane region" description="Helical" evidence="10">
    <location>
        <begin position="839"/>
        <end position="857"/>
    </location>
</feature>
<dbReference type="FunFam" id="2.70.150.10:FF:000160">
    <property type="entry name" value="Sarcoplasmic/endoplasmic reticulum calcium ATPase 1"/>
    <property type="match status" value="1"/>
</dbReference>
<dbReference type="SUPFAM" id="SSF56784">
    <property type="entry name" value="HAD-like"/>
    <property type="match status" value="1"/>
</dbReference>
<evidence type="ECO:0000256" key="6">
    <source>
        <dbReference type="ARBA" id="ARBA00022842"/>
    </source>
</evidence>
<evidence type="ECO:0000256" key="2">
    <source>
        <dbReference type="ARBA" id="ARBA00022553"/>
    </source>
</evidence>
<comment type="caution">
    <text evidence="12">The sequence shown here is derived from an EMBL/GenBank/DDBJ whole genome shotgun (WGS) entry which is preliminary data.</text>
</comment>
<dbReference type="GO" id="GO:0012505">
    <property type="term" value="C:endomembrane system"/>
    <property type="evidence" value="ECO:0007669"/>
    <property type="project" value="UniProtKB-SubCell"/>
</dbReference>
<dbReference type="SUPFAM" id="SSF81660">
    <property type="entry name" value="Metal cation-transporting ATPase, ATP-binding domain N"/>
    <property type="match status" value="1"/>
</dbReference>
<dbReference type="InterPro" id="IPR036412">
    <property type="entry name" value="HAD-like_sf"/>
</dbReference>
<feature type="domain" description="Cation-transporting P-type ATPase N-terminal" evidence="11">
    <location>
        <begin position="13"/>
        <end position="87"/>
    </location>
</feature>
<dbReference type="Gene3D" id="1.20.1110.10">
    <property type="entry name" value="Calcium-transporting ATPase, transmembrane domain"/>
    <property type="match status" value="1"/>
</dbReference>
<dbReference type="GO" id="GO:0016020">
    <property type="term" value="C:membrane"/>
    <property type="evidence" value="ECO:0007669"/>
    <property type="project" value="InterPro"/>
</dbReference>
<evidence type="ECO:0000256" key="4">
    <source>
        <dbReference type="ARBA" id="ARBA00022741"/>
    </source>
</evidence>
<dbReference type="Gene3D" id="3.40.1110.10">
    <property type="entry name" value="Calcium-transporting ATPase, cytoplasmic domain N"/>
    <property type="match status" value="1"/>
</dbReference>
<dbReference type="NCBIfam" id="TIGR01494">
    <property type="entry name" value="ATPase_P-type"/>
    <property type="match status" value="2"/>
</dbReference>
<dbReference type="SFLD" id="SFLDF00027">
    <property type="entry name" value="p-type_atpase"/>
    <property type="match status" value="1"/>
</dbReference>
<dbReference type="Pfam" id="PF00690">
    <property type="entry name" value="Cation_ATPase_N"/>
    <property type="match status" value="1"/>
</dbReference>
<dbReference type="InterPro" id="IPR059000">
    <property type="entry name" value="ATPase_P-type_domA"/>
</dbReference>
<dbReference type="PRINTS" id="PR00119">
    <property type="entry name" value="CATATPASE"/>
</dbReference>
<evidence type="ECO:0000256" key="1">
    <source>
        <dbReference type="ARBA" id="ARBA00004127"/>
    </source>
</evidence>
<dbReference type="PANTHER" id="PTHR42861">
    <property type="entry name" value="CALCIUM-TRANSPORTING ATPASE"/>
    <property type="match status" value="1"/>
</dbReference>
<feature type="transmembrane region" description="Helical" evidence="10">
    <location>
        <begin position="91"/>
        <end position="110"/>
    </location>
</feature>
<feature type="transmembrane region" description="Helical" evidence="10">
    <location>
        <begin position="804"/>
        <end position="827"/>
    </location>
</feature>
<keyword evidence="4" id="KW-0547">Nucleotide-binding</keyword>
<evidence type="ECO:0000256" key="7">
    <source>
        <dbReference type="ARBA" id="ARBA00022967"/>
    </source>
</evidence>
<dbReference type="Gene3D" id="3.40.50.1000">
    <property type="entry name" value="HAD superfamily/HAD-like"/>
    <property type="match status" value="1"/>
</dbReference>
<keyword evidence="3 10" id="KW-0812">Transmembrane</keyword>
<sequence length="903" mass="96443">MDQTRLIQTSMDIPFAQDADVLAQELSVQPTTGLANDDVAKRRALYGPNTFRKLKSKSALAIFAHQFASIIVWLLAAAVVMSLLLNDIADAIAISIVLVLNGAIGFFTELRAARSMEALLRITTTHSRVRRSGKVYEVEATELVPGDIVILEAGDVVTADLRLTAASDLHCDESLLTGESVPVEKQTATMPADTLLAERLNMAFSGTAVTQGLGEGIVVATGMTTELGRISTLAQEAEAEVSPLEKRLDRLGRKLVWLTAALAMLTILAGILWGHPLPDMLKTGIALAVAAIPEGLPIVATLCLARGMWRMAARNALVTELSAVETLGATTLILTDKTGTLTENRMSAARYLLDGTSVDILQQDKGLRFCAQGQDIAPAAMEPLSAALRIGALCNTAEYGESADATRIGDPMEISLLATAAAAGLARSQLLQTLTPAGQHAFTPLRKMMATVHHDGEDHFLYAVKGAPEAVLDASEAVLGPAGTRLLTDEDRASWRKRQSEAGRRGERLLALAFKTAATPSEDPYEGLTLIALVCFVDPLRDDVPTAIRASQQAGVRVVMMTGDHAETAAKIAEDAGIGTSGLKVLSGRDISGFDMETATAEQRAQLMTTDVFARVAPDTKLNLVSLFQKGGHVVAMTGDGVNDAPALKKADIGIAMGKRGTQVAREASDIVLKDDDFATIIAAMRQGRIIFENIRKFVVYLMSCNVSEVLIVGIAVGVGLPVPLLPLQILFLNLVTDVFPAFALGFGKGDDGVMQRPPRDPREPIVDRSRWILIGYVGCLITISTLSAFAVALFLLGLETDRAITVAFLTLALSQLWNVFNMRVAAGSVWKSDVLRNGYVWGAIALCLGLIALAMLNRDLAALLALPWPGRLGLTLAVVTSFVPLVFGQVWIWLMSRNCGSR</sequence>
<dbReference type="InterPro" id="IPR006068">
    <property type="entry name" value="ATPase_P-typ_cation-transptr_C"/>
</dbReference>
<comment type="subcellular location">
    <subcellularLocation>
        <location evidence="1">Endomembrane system</location>
        <topology evidence="1">Multi-pass membrane protein</topology>
    </subcellularLocation>
</comment>
<feature type="transmembrane region" description="Helical" evidence="10">
    <location>
        <begin position="698"/>
        <end position="719"/>
    </location>
</feature>
<dbReference type="Gene3D" id="2.70.150.10">
    <property type="entry name" value="Calcium-transporting ATPase, cytoplasmic transduction domain A"/>
    <property type="match status" value="1"/>
</dbReference>
<dbReference type="eggNOG" id="COG0474">
    <property type="taxonomic scope" value="Bacteria"/>
</dbReference>
<feature type="transmembrane region" description="Helical" evidence="10">
    <location>
        <begin position="725"/>
        <end position="747"/>
    </location>
</feature>
<dbReference type="InterPro" id="IPR008250">
    <property type="entry name" value="ATPase_P-typ_transduc_dom_A_sf"/>
</dbReference>
<dbReference type="InterPro" id="IPR023214">
    <property type="entry name" value="HAD_sf"/>
</dbReference>
<accession>A0P0C4</accession>
<dbReference type="InterPro" id="IPR001757">
    <property type="entry name" value="P_typ_ATPase"/>
</dbReference>
<dbReference type="InterPro" id="IPR004014">
    <property type="entry name" value="ATPase_P-typ_cation-transptr_N"/>
</dbReference>
<feature type="transmembrane region" description="Helical" evidence="10">
    <location>
        <begin position="285"/>
        <end position="305"/>
    </location>
</feature>
<evidence type="ECO:0000256" key="8">
    <source>
        <dbReference type="ARBA" id="ARBA00022989"/>
    </source>
</evidence>
<dbReference type="SFLD" id="SFLDG00002">
    <property type="entry name" value="C1.7:_P-type_atpase_like"/>
    <property type="match status" value="1"/>
</dbReference>
<feature type="transmembrane region" description="Helical" evidence="10">
    <location>
        <begin position="255"/>
        <end position="273"/>
    </location>
</feature>
<organism evidence="12 13">
    <name type="scientific">Roseibium aggregatum (strain ATCC 25650 / DSM 13394 / JCM 20685 / NBRC 16684 / NCIMB 2208 / IAM 12614 / B1)</name>
    <name type="common">Stappia aggregata</name>
    <dbReference type="NCBI Taxonomy" id="384765"/>
    <lineage>
        <taxon>Bacteria</taxon>
        <taxon>Pseudomonadati</taxon>
        <taxon>Pseudomonadota</taxon>
        <taxon>Alphaproteobacteria</taxon>
        <taxon>Hyphomicrobiales</taxon>
        <taxon>Stappiaceae</taxon>
        <taxon>Roseibium</taxon>
    </lineage>
</organism>
<keyword evidence="6" id="KW-0460">Magnesium</keyword>
<dbReference type="InterPro" id="IPR023299">
    <property type="entry name" value="ATPase_P-typ_cyto_dom_N"/>
</dbReference>
<dbReference type="PRINTS" id="PR00120">
    <property type="entry name" value="HATPASE"/>
</dbReference>
<name>A0P0C4_ROSAI</name>
<dbReference type="GO" id="GO:0015662">
    <property type="term" value="F:P-type ion transporter activity"/>
    <property type="evidence" value="ECO:0007669"/>
    <property type="project" value="UniProtKB-ARBA"/>
</dbReference>
<reference evidence="12 13" key="1">
    <citation type="submission" date="2006-05" db="EMBL/GenBank/DDBJ databases">
        <authorList>
            <person name="King G."/>
            <person name="Ferriera S."/>
            <person name="Johnson J."/>
            <person name="Kravitz S."/>
            <person name="Beeson K."/>
            <person name="Sutton G."/>
            <person name="Rogers Y.-H."/>
            <person name="Friedman R."/>
            <person name="Frazier M."/>
            <person name="Venter J.C."/>
        </authorList>
    </citation>
    <scope>NUCLEOTIDE SEQUENCE [LARGE SCALE GENOMIC DNA]</scope>
    <source>
        <strain evidence="13">ATCC 25650 / DSM 13394 / JCM 20685 / NBRC 16684 / NCIMB 2208 / IAM 12614 / B1</strain>
    </source>
</reference>
<dbReference type="SFLD" id="SFLDS00003">
    <property type="entry name" value="Haloacid_Dehalogenase"/>
    <property type="match status" value="1"/>
</dbReference>
<dbReference type="PROSITE" id="PS00154">
    <property type="entry name" value="ATPASE_E1_E2"/>
    <property type="match status" value="1"/>
</dbReference>
<dbReference type="InterPro" id="IPR044492">
    <property type="entry name" value="P_typ_ATPase_HD_dom"/>
</dbReference>
<dbReference type="EMBL" id="AAUW01000020">
    <property type="protein sequence ID" value="EAV41532.1"/>
    <property type="molecule type" value="Genomic_DNA"/>
</dbReference>
<keyword evidence="7" id="KW-1278">Translocase</keyword>
<gene>
    <name evidence="12" type="ORF">SIAM614_30516</name>
</gene>